<dbReference type="Proteomes" id="UP000237144">
    <property type="component" value="Unassembled WGS sequence"/>
</dbReference>
<protein>
    <submittedName>
        <fullName evidence="4">Uncharacterized protein</fullName>
    </submittedName>
</protein>
<evidence type="ECO:0000256" key="2">
    <source>
        <dbReference type="SAM" id="Phobius"/>
    </source>
</evidence>
<evidence type="ECO:0000256" key="3">
    <source>
        <dbReference type="SAM" id="SignalP"/>
    </source>
</evidence>
<keyword evidence="2" id="KW-0472">Membrane</keyword>
<sequence length="316" mass="32460">MLRPAVLPRFIILLGIAAHHVRAGENMSITAPTSIEPNAQVTIKWAGGQSTYTVRILVNSHSVQETRSVAGPTFVWTAQGVKNGDEVQFWIYDSSGTNTKSPQIPVEKAGPSSLHKSHKAGNYSTDGRPDKTGSETRSSSSSSPLTQPGANPHSSSRTLDTGRIPTAPPPSPTDSAEPAGSHSVTAASAAESAAVTAKLDGASPFVAAEDAETTSAPVPVSATAVTPSALGAAGLDTPNSAGASNDKTSLYLGLGGILVALVLLLTLVSYVMERDLYVSPLSSFKADMADPDAAVAIFRASIIAWRSNLSGSAGSR</sequence>
<feature type="region of interest" description="Disordered" evidence="1">
    <location>
        <begin position="95"/>
        <end position="188"/>
    </location>
</feature>
<proteinExistence type="predicted"/>
<name>A0A2S5BAQ1_9BASI</name>
<gene>
    <name evidence="4" type="ORF">BMF94_3025</name>
</gene>
<reference evidence="4 5" key="1">
    <citation type="journal article" date="2018" name="Front. Microbiol.">
        <title>Prospects for Fungal Bioremediation of Acidic Radioactive Waste Sites: Characterization and Genome Sequence of Rhodotorula taiwanensis MD1149.</title>
        <authorList>
            <person name="Tkavc R."/>
            <person name="Matrosova V.Y."/>
            <person name="Grichenko O.E."/>
            <person name="Gostincar C."/>
            <person name="Volpe R.P."/>
            <person name="Klimenkova P."/>
            <person name="Gaidamakova E.K."/>
            <person name="Zhou C.E."/>
            <person name="Stewart B.J."/>
            <person name="Lyman M.G."/>
            <person name="Malfatti S.A."/>
            <person name="Rubinfeld B."/>
            <person name="Courtot M."/>
            <person name="Singh J."/>
            <person name="Dalgard C.L."/>
            <person name="Hamilton T."/>
            <person name="Frey K.G."/>
            <person name="Gunde-Cimerman N."/>
            <person name="Dugan L."/>
            <person name="Daly M.J."/>
        </authorList>
    </citation>
    <scope>NUCLEOTIDE SEQUENCE [LARGE SCALE GENOMIC DNA]</scope>
    <source>
        <strain evidence="4 5">MD1149</strain>
    </source>
</reference>
<feature type="compositionally biased region" description="Low complexity" evidence="1">
    <location>
        <begin position="173"/>
        <end position="188"/>
    </location>
</feature>
<accession>A0A2S5BAQ1</accession>
<evidence type="ECO:0000256" key="1">
    <source>
        <dbReference type="SAM" id="MobiDB-lite"/>
    </source>
</evidence>
<evidence type="ECO:0000313" key="5">
    <source>
        <dbReference type="Proteomes" id="UP000237144"/>
    </source>
</evidence>
<keyword evidence="2" id="KW-0812">Transmembrane</keyword>
<feature type="transmembrane region" description="Helical" evidence="2">
    <location>
        <begin position="250"/>
        <end position="272"/>
    </location>
</feature>
<keyword evidence="3" id="KW-0732">Signal</keyword>
<dbReference type="AlphaFoldDB" id="A0A2S5BAQ1"/>
<keyword evidence="2" id="KW-1133">Transmembrane helix</keyword>
<dbReference type="EMBL" id="PJQD01000033">
    <property type="protein sequence ID" value="POY73855.1"/>
    <property type="molecule type" value="Genomic_DNA"/>
</dbReference>
<keyword evidence="5" id="KW-1185">Reference proteome</keyword>
<dbReference type="STRING" id="741276.A0A2S5BAQ1"/>
<evidence type="ECO:0000313" key="4">
    <source>
        <dbReference type="EMBL" id="POY73855.1"/>
    </source>
</evidence>
<organism evidence="4 5">
    <name type="scientific">Rhodotorula taiwanensis</name>
    <dbReference type="NCBI Taxonomy" id="741276"/>
    <lineage>
        <taxon>Eukaryota</taxon>
        <taxon>Fungi</taxon>
        <taxon>Dikarya</taxon>
        <taxon>Basidiomycota</taxon>
        <taxon>Pucciniomycotina</taxon>
        <taxon>Microbotryomycetes</taxon>
        <taxon>Sporidiobolales</taxon>
        <taxon>Sporidiobolaceae</taxon>
        <taxon>Rhodotorula</taxon>
    </lineage>
</organism>
<dbReference type="OrthoDB" id="2530377at2759"/>
<feature type="signal peptide" evidence="3">
    <location>
        <begin position="1"/>
        <end position="23"/>
    </location>
</feature>
<comment type="caution">
    <text evidence="4">The sequence shown here is derived from an EMBL/GenBank/DDBJ whole genome shotgun (WGS) entry which is preliminary data.</text>
</comment>
<feature type="chain" id="PRO_5015647084" evidence="3">
    <location>
        <begin position="24"/>
        <end position="316"/>
    </location>
</feature>
<feature type="compositionally biased region" description="Polar residues" evidence="1">
    <location>
        <begin position="144"/>
        <end position="159"/>
    </location>
</feature>